<reference evidence="12 13" key="1">
    <citation type="journal article" date="2012" name="Eukaryot. Cell">
        <title>Draft genome sequence of CBS 2479, the standard type strain of Trichosporon asahii.</title>
        <authorList>
            <person name="Yang R.Y."/>
            <person name="Li H.T."/>
            <person name="Zhu H."/>
            <person name="Zhou G.P."/>
            <person name="Wang M."/>
            <person name="Wang L."/>
        </authorList>
    </citation>
    <scope>NUCLEOTIDE SEQUENCE [LARGE SCALE GENOMIC DNA]</scope>
    <source>
        <strain evidence="13">ATCC 90039 / CBS 2479 / JCM 2466 / KCTC 7840 / NCYC 2677 / UAMH 7654</strain>
    </source>
</reference>
<dbReference type="GO" id="GO:0005789">
    <property type="term" value="C:endoplasmic reticulum membrane"/>
    <property type="evidence" value="ECO:0007669"/>
    <property type="project" value="UniProtKB-SubCell"/>
</dbReference>
<dbReference type="PROSITE" id="PS00804">
    <property type="entry name" value="CALRETICULIN_2"/>
    <property type="match status" value="1"/>
</dbReference>
<dbReference type="SUPFAM" id="SSF49899">
    <property type="entry name" value="Concanavalin A-like lectins/glucanases"/>
    <property type="match status" value="1"/>
</dbReference>
<evidence type="ECO:0000256" key="8">
    <source>
        <dbReference type="ARBA" id="ARBA00040224"/>
    </source>
</evidence>
<keyword evidence="3 10" id="KW-0812">Transmembrane</keyword>
<dbReference type="InterPro" id="IPR013320">
    <property type="entry name" value="ConA-like_dom_sf"/>
</dbReference>
<organism evidence="12 13">
    <name type="scientific">Trichosporon asahii var. asahii (strain ATCC 90039 / CBS 2479 / JCM 2466 / KCTC 7840 / NBRC 103889/ NCYC 2677 / UAMH 7654)</name>
    <name type="common">Yeast</name>
    <dbReference type="NCBI Taxonomy" id="1186058"/>
    <lineage>
        <taxon>Eukaryota</taxon>
        <taxon>Fungi</taxon>
        <taxon>Dikarya</taxon>
        <taxon>Basidiomycota</taxon>
        <taxon>Agaricomycotina</taxon>
        <taxon>Tremellomycetes</taxon>
        <taxon>Trichosporonales</taxon>
        <taxon>Trichosporonaceae</taxon>
        <taxon>Trichosporon</taxon>
    </lineage>
</organism>
<dbReference type="InterPro" id="IPR018124">
    <property type="entry name" value="Calret/calnex_CS"/>
</dbReference>
<proteinExistence type="inferred from homology"/>
<evidence type="ECO:0000256" key="4">
    <source>
        <dbReference type="ARBA" id="ARBA00022824"/>
    </source>
</evidence>
<feature type="disulfide bond" evidence="9">
    <location>
        <begin position="126"/>
        <end position="164"/>
    </location>
</feature>
<evidence type="ECO:0000256" key="10">
    <source>
        <dbReference type="RuleBase" id="RU362126"/>
    </source>
</evidence>
<dbReference type="VEuPathDB" id="FungiDB:A1Q1_05238"/>
<comment type="caution">
    <text evidence="12">The sequence shown here is derived from an EMBL/GenBank/DDBJ whole genome shotgun (WGS) entry which is preliminary data.</text>
</comment>
<evidence type="ECO:0000256" key="11">
    <source>
        <dbReference type="SAM" id="MobiDB-lite"/>
    </source>
</evidence>
<comment type="similarity">
    <text evidence="2 10">Belongs to the calreticulin family.</text>
</comment>
<dbReference type="Proteomes" id="UP000002748">
    <property type="component" value="Unassembled WGS sequence"/>
</dbReference>
<evidence type="ECO:0000256" key="9">
    <source>
        <dbReference type="PIRSR" id="PIRSR601580-3"/>
    </source>
</evidence>
<dbReference type="OrthoDB" id="1938156at2759"/>
<dbReference type="GO" id="GO:0006457">
    <property type="term" value="P:protein folding"/>
    <property type="evidence" value="ECO:0007669"/>
    <property type="project" value="InterPro"/>
</dbReference>
<evidence type="ECO:0000256" key="2">
    <source>
        <dbReference type="ARBA" id="ARBA00010983"/>
    </source>
</evidence>
<keyword evidence="9" id="KW-1015">Disulfide bond</keyword>
<dbReference type="PROSITE" id="PS00805">
    <property type="entry name" value="CALRETICULIN_REPEAT"/>
    <property type="match status" value="1"/>
</dbReference>
<dbReference type="InterPro" id="IPR009033">
    <property type="entry name" value="Calreticulin/calnexin_P_dom_sf"/>
</dbReference>
<comment type="subcellular location">
    <subcellularLocation>
        <location evidence="1">Endoplasmic reticulum membrane</location>
        <topology evidence="1">Single-pass membrane protein</topology>
    </subcellularLocation>
</comment>
<evidence type="ECO:0000256" key="5">
    <source>
        <dbReference type="ARBA" id="ARBA00022989"/>
    </source>
</evidence>
<feature type="region of interest" description="Disordered" evidence="11">
    <location>
        <begin position="500"/>
        <end position="534"/>
    </location>
</feature>
<dbReference type="SUPFAM" id="SSF63887">
    <property type="entry name" value="P-domain of calnexin/calreticulin"/>
    <property type="match status" value="1"/>
</dbReference>
<accession>J8TZV0</accession>
<dbReference type="AlphaFoldDB" id="J8TZV0"/>
<dbReference type="GO" id="GO:0036503">
    <property type="term" value="P:ERAD pathway"/>
    <property type="evidence" value="ECO:0007669"/>
    <property type="project" value="TreeGrafter"/>
</dbReference>
<dbReference type="Gene3D" id="2.60.120.200">
    <property type="match status" value="1"/>
</dbReference>
<evidence type="ECO:0000313" key="12">
    <source>
        <dbReference type="EMBL" id="EJT53275.1"/>
    </source>
</evidence>
<dbReference type="PANTHER" id="PTHR11073:SF1">
    <property type="entry name" value="CALNEXIN 14D-RELATED"/>
    <property type="match status" value="1"/>
</dbReference>
<dbReference type="FunFam" id="2.10.250.10:FF:000001">
    <property type="entry name" value="Calnexin homolog"/>
    <property type="match status" value="1"/>
</dbReference>
<keyword evidence="6 10" id="KW-0472">Membrane</keyword>
<sequence length="554" mass="61233">MRAHNVAQLTGALLAANALANEASFKASNVDGFFVEQFQEQIPEGRWTVSRATKQTPVGDETFSYVGTWAVEEPEVYPGIKGDTGLVLKSKAAHHAISTVFPEPIDPKGKPLVVQYEVKLQKGLECGGAYIKLLTEENGAKALRDGEEYTDKTPFTIMFGPDKCGATNKVHFIFRHKNPITGEYEEKHYTHPPAPRISKTTALYTLIVNPDNTFQIKINDEVTAEGNLLEDFKPPVNPPKLIDDPEDSKPEDWVDEEMIEDVEAVKPDDWDEDAPLMIEDTEAVMPEDWLVDEPRDIADPDAGKPEEWDDEEDGDWIAPTVPNPKCDEVSGCGPWVAPKIRNPDYKGKWTRPWKKNPAYKGAWAPRQIDNPEWFEDPHPAELEPIGGVGIELWTMTEDILFDNIYIGTDPAEAKKFADETFHVKKPIEQAAEGSLADDDEGDLSLSDKIRLKIYEFSDLAKETSLLDAAKALPEVAAGLTAALVTFLALLLGLMGLSGSKPKQANKTAKKPTVVKKKVTTTTTESPAGKVTSAKIEEIDSEGDVKVTQRAVKRD</sequence>
<keyword evidence="4 10" id="KW-0256">Endoplasmic reticulum</keyword>
<dbReference type="InterPro" id="IPR001580">
    <property type="entry name" value="Calret/calnex"/>
</dbReference>
<feature type="transmembrane region" description="Helical" evidence="10">
    <location>
        <begin position="475"/>
        <end position="496"/>
    </location>
</feature>
<dbReference type="Pfam" id="PF00262">
    <property type="entry name" value="Calreticulin"/>
    <property type="match status" value="1"/>
</dbReference>
<evidence type="ECO:0000256" key="1">
    <source>
        <dbReference type="ARBA" id="ARBA00004389"/>
    </source>
</evidence>
<feature type="compositionally biased region" description="Basic residues" evidence="11">
    <location>
        <begin position="507"/>
        <end position="518"/>
    </location>
</feature>
<evidence type="ECO:0000256" key="6">
    <source>
        <dbReference type="ARBA" id="ARBA00023136"/>
    </source>
</evidence>
<feature type="region of interest" description="Disordered" evidence="11">
    <location>
        <begin position="230"/>
        <end position="250"/>
    </location>
</feature>
<evidence type="ECO:0000256" key="3">
    <source>
        <dbReference type="ARBA" id="ARBA00022692"/>
    </source>
</evidence>
<keyword evidence="7 10" id="KW-0143">Chaperone</keyword>
<protein>
    <recommendedName>
        <fullName evidence="8">Calnexin</fullName>
    </recommendedName>
</protein>
<dbReference type="PRINTS" id="PR00626">
    <property type="entry name" value="CALRETICULIN"/>
</dbReference>
<name>J8TZV0_TRIAS</name>
<dbReference type="RefSeq" id="XP_014184188.1">
    <property type="nucleotide sequence ID" value="XM_014328713.1"/>
</dbReference>
<dbReference type="HOGENOM" id="CLU_018224_1_2_1"/>
<dbReference type="FunFam" id="2.60.120.200:FF:000011">
    <property type="entry name" value="Probable calnexin"/>
    <property type="match status" value="1"/>
</dbReference>
<gene>
    <name evidence="12" type="ORF">A1Q1_05238</name>
</gene>
<dbReference type="EMBL" id="ALBS01000002">
    <property type="protein sequence ID" value="EJT53275.1"/>
    <property type="molecule type" value="Genomic_DNA"/>
</dbReference>
<feature type="compositionally biased region" description="Basic and acidic residues" evidence="11">
    <location>
        <begin position="241"/>
        <end position="250"/>
    </location>
</feature>
<dbReference type="KEGG" id="tasa:A1Q1_05238"/>
<evidence type="ECO:0000313" key="13">
    <source>
        <dbReference type="Proteomes" id="UP000002748"/>
    </source>
</evidence>
<dbReference type="Gene3D" id="2.10.250.10">
    <property type="entry name" value="Calreticulin/calnexin, P domain"/>
    <property type="match status" value="1"/>
</dbReference>
<dbReference type="PANTHER" id="PTHR11073">
    <property type="entry name" value="CALRETICULIN AND CALNEXIN"/>
    <property type="match status" value="1"/>
</dbReference>
<dbReference type="GeneID" id="25988750"/>
<keyword evidence="5 10" id="KW-1133">Transmembrane helix</keyword>
<dbReference type="GO" id="GO:0051082">
    <property type="term" value="F:unfolded protein binding"/>
    <property type="evidence" value="ECO:0007669"/>
    <property type="project" value="InterPro"/>
</dbReference>
<evidence type="ECO:0000256" key="7">
    <source>
        <dbReference type="ARBA" id="ARBA00023186"/>
    </source>
</evidence>
<dbReference type="GO" id="GO:0005509">
    <property type="term" value="F:calcium ion binding"/>
    <property type="evidence" value="ECO:0007669"/>
    <property type="project" value="InterPro"/>
</dbReference>
<dbReference type="PROSITE" id="PS00803">
    <property type="entry name" value="CALRETICULIN_1"/>
    <property type="match status" value="1"/>
</dbReference>